<evidence type="ECO:0000313" key="2">
    <source>
        <dbReference type="EMBL" id="CAB4579975.1"/>
    </source>
</evidence>
<gene>
    <name evidence="2" type="ORF">UFOPK1722_00956</name>
</gene>
<protein>
    <submittedName>
        <fullName evidence="2">Unannotated protein</fullName>
    </submittedName>
</protein>
<feature type="region of interest" description="Disordered" evidence="1">
    <location>
        <begin position="1"/>
        <end position="30"/>
    </location>
</feature>
<dbReference type="EMBL" id="CAEZTS010000074">
    <property type="protein sequence ID" value="CAB4579975.1"/>
    <property type="molecule type" value="Genomic_DNA"/>
</dbReference>
<accession>A0A6J6EX45</accession>
<name>A0A6J6EX45_9ZZZZ</name>
<organism evidence="2">
    <name type="scientific">freshwater metagenome</name>
    <dbReference type="NCBI Taxonomy" id="449393"/>
    <lineage>
        <taxon>unclassified sequences</taxon>
        <taxon>metagenomes</taxon>
        <taxon>ecological metagenomes</taxon>
    </lineage>
</organism>
<evidence type="ECO:0000256" key="1">
    <source>
        <dbReference type="SAM" id="MobiDB-lite"/>
    </source>
</evidence>
<reference evidence="2" key="1">
    <citation type="submission" date="2020-05" db="EMBL/GenBank/DDBJ databases">
        <authorList>
            <person name="Chiriac C."/>
            <person name="Salcher M."/>
            <person name="Ghai R."/>
            <person name="Kavagutti S V."/>
        </authorList>
    </citation>
    <scope>NUCLEOTIDE SEQUENCE</scope>
</reference>
<dbReference type="AlphaFoldDB" id="A0A6J6EX45"/>
<sequence>MRTSTVSGAVTPEFPGAEVSPAISSVAPDEQATTVDAPIAIVTVRAMVRTPVREDR</sequence>
<proteinExistence type="predicted"/>